<gene>
    <name evidence="2" type="ORF">S01H4_26654</name>
</gene>
<dbReference type="EMBL" id="BART01012890">
    <property type="protein sequence ID" value="GAG86622.1"/>
    <property type="molecule type" value="Genomic_DNA"/>
</dbReference>
<accession>X1BZU1</accession>
<protein>
    <submittedName>
        <fullName evidence="2">Uncharacterized protein</fullName>
    </submittedName>
</protein>
<proteinExistence type="predicted"/>
<name>X1BZU1_9ZZZZ</name>
<comment type="caution">
    <text evidence="2">The sequence shown here is derived from an EMBL/GenBank/DDBJ whole genome shotgun (WGS) entry which is preliminary data.</text>
</comment>
<reference evidence="2" key="1">
    <citation type="journal article" date="2014" name="Front. Microbiol.">
        <title>High frequency of phylogenetically diverse reductive dehalogenase-homologous genes in deep subseafloor sedimentary metagenomes.</title>
        <authorList>
            <person name="Kawai M."/>
            <person name="Futagami T."/>
            <person name="Toyoda A."/>
            <person name="Takaki Y."/>
            <person name="Nishi S."/>
            <person name="Hori S."/>
            <person name="Arai W."/>
            <person name="Tsubouchi T."/>
            <person name="Morono Y."/>
            <person name="Uchiyama I."/>
            <person name="Ito T."/>
            <person name="Fujiyama A."/>
            <person name="Inagaki F."/>
            <person name="Takami H."/>
        </authorList>
    </citation>
    <scope>NUCLEOTIDE SEQUENCE</scope>
    <source>
        <strain evidence="2">Expedition CK06-06</strain>
    </source>
</reference>
<feature type="region of interest" description="Disordered" evidence="1">
    <location>
        <begin position="217"/>
        <end position="239"/>
    </location>
</feature>
<sequence length="256" mass="29835">ATQQLQKAQQFSIQQIKQTQQPKTKQVQVLSLKVLQAQATAQLQKLQQLSAQQINVALQQKPTKPKLKPPKLIIPPLIPELLLLKMKKPRKRKKAIPKKQAWQSFGKERGKFKKLSKLPFKTKKQALDRASRSIDVTTANTFKIKPVRIPKKFAKPRKKERGYFERTKIKYRDFRIRKGKKIPLKNKFIEKKGKPRIDTRGEKEGLKLAKFIKQQRFLGQPKRRKQSNPNTNFSPSPKKVNFETNILTEELGKVNF</sequence>
<organism evidence="2">
    <name type="scientific">marine sediment metagenome</name>
    <dbReference type="NCBI Taxonomy" id="412755"/>
    <lineage>
        <taxon>unclassified sequences</taxon>
        <taxon>metagenomes</taxon>
        <taxon>ecological metagenomes</taxon>
    </lineage>
</organism>
<feature type="non-terminal residue" evidence="2">
    <location>
        <position position="1"/>
    </location>
</feature>
<evidence type="ECO:0000256" key="1">
    <source>
        <dbReference type="SAM" id="MobiDB-lite"/>
    </source>
</evidence>
<dbReference type="AlphaFoldDB" id="X1BZU1"/>
<evidence type="ECO:0000313" key="2">
    <source>
        <dbReference type="EMBL" id="GAG86622.1"/>
    </source>
</evidence>